<proteinExistence type="predicted"/>
<reference evidence="4 5" key="1">
    <citation type="submission" date="2020-08" db="EMBL/GenBank/DDBJ databases">
        <title>Bridging the membrane lipid divide: bacteria of the FCB group superphylum have the potential to synthesize archaeal ether lipids.</title>
        <authorList>
            <person name="Villanueva L."/>
            <person name="Von Meijenfeldt F.A.B."/>
            <person name="Westbye A.B."/>
            <person name="Yadav S."/>
            <person name="Hopmans E.C."/>
            <person name="Dutilh B.E."/>
            <person name="Sinninghe Damste J.S."/>
        </authorList>
    </citation>
    <scope>NUCLEOTIDE SEQUENCE [LARGE SCALE GENOMIC DNA]</scope>
    <source>
        <strain evidence="4">NIOZ-UU17</strain>
    </source>
</reference>
<accession>A0A8J6NTV4</accession>
<dbReference type="SUPFAM" id="SSF52172">
    <property type="entry name" value="CheY-like"/>
    <property type="match status" value="1"/>
</dbReference>
<keyword evidence="1 2" id="KW-0597">Phosphoprotein</keyword>
<protein>
    <submittedName>
        <fullName evidence="4">Response regulator</fullName>
    </submittedName>
</protein>
<dbReference type="GO" id="GO:0000160">
    <property type="term" value="P:phosphorelay signal transduction system"/>
    <property type="evidence" value="ECO:0007669"/>
    <property type="project" value="InterPro"/>
</dbReference>
<name>A0A8J6NTV4_9BACT</name>
<dbReference type="InterPro" id="IPR050595">
    <property type="entry name" value="Bact_response_regulator"/>
</dbReference>
<feature type="modified residue" description="4-aspartylphosphate" evidence="2">
    <location>
        <position position="56"/>
    </location>
</feature>
<dbReference type="Gene3D" id="3.40.50.2300">
    <property type="match status" value="1"/>
</dbReference>
<organism evidence="4 5">
    <name type="scientific">Candidatus Desulfatibia vada</name>
    <dbReference type="NCBI Taxonomy" id="2841696"/>
    <lineage>
        <taxon>Bacteria</taxon>
        <taxon>Pseudomonadati</taxon>
        <taxon>Thermodesulfobacteriota</taxon>
        <taxon>Desulfobacteria</taxon>
        <taxon>Desulfobacterales</taxon>
        <taxon>Desulfobacterales incertae sedis</taxon>
        <taxon>Candidatus Desulfatibia</taxon>
    </lineage>
</organism>
<dbReference type="AlphaFoldDB" id="A0A8J6NTV4"/>
<comment type="caution">
    <text evidence="4">The sequence shown here is derived from an EMBL/GenBank/DDBJ whole genome shotgun (WGS) entry which is preliminary data.</text>
</comment>
<evidence type="ECO:0000256" key="2">
    <source>
        <dbReference type="PROSITE-ProRule" id="PRU00169"/>
    </source>
</evidence>
<dbReference type="PANTHER" id="PTHR44591">
    <property type="entry name" value="STRESS RESPONSE REGULATOR PROTEIN 1"/>
    <property type="match status" value="1"/>
</dbReference>
<evidence type="ECO:0000259" key="3">
    <source>
        <dbReference type="PROSITE" id="PS50110"/>
    </source>
</evidence>
<dbReference type="Pfam" id="PF00072">
    <property type="entry name" value="Response_reg"/>
    <property type="match status" value="1"/>
</dbReference>
<feature type="domain" description="Response regulatory" evidence="3">
    <location>
        <begin position="6"/>
        <end position="123"/>
    </location>
</feature>
<dbReference type="PANTHER" id="PTHR44591:SF3">
    <property type="entry name" value="RESPONSE REGULATORY DOMAIN-CONTAINING PROTEIN"/>
    <property type="match status" value="1"/>
</dbReference>
<dbReference type="SMART" id="SM00448">
    <property type="entry name" value="REC"/>
    <property type="match status" value="1"/>
</dbReference>
<dbReference type="InterPro" id="IPR001789">
    <property type="entry name" value="Sig_transdc_resp-reg_receiver"/>
</dbReference>
<dbReference type="InterPro" id="IPR011006">
    <property type="entry name" value="CheY-like_superfamily"/>
</dbReference>
<gene>
    <name evidence="4" type="ORF">H8D96_09910</name>
</gene>
<evidence type="ECO:0000313" key="4">
    <source>
        <dbReference type="EMBL" id="MBC8432223.1"/>
    </source>
</evidence>
<evidence type="ECO:0000256" key="1">
    <source>
        <dbReference type="ARBA" id="ARBA00022553"/>
    </source>
</evidence>
<dbReference type="EMBL" id="JACNIG010000211">
    <property type="protein sequence ID" value="MBC8432223.1"/>
    <property type="molecule type" value="Genomic_DNA"/>
</dbReference>
<evidence type="ECO:0000313" key="5">
    <source>
        <dbReference type="Proteomes" id="UP000605201"/>
    </source>
</evidence>
<sequence length="125" mass="14007">MDLNMKILIADDLPEARMVIINFLENIGFTNIKEADGGTAVLRALKKEKYDLILCDWNMPDMSGVEVLKKIRSDDKLKDIPFIMVTAETEKEKILAAIEAGVSNYILKPFTAETISAKLKKVFGD</sequence>
<dbReference type="PROSITE" id="PS50110">
    <property type="entry name" value="RESPONSE_REGULATORY"/>
    <property type="match status" value="1"/>
</dbReference>
<dbReference type="Proteomes" id="UP000605201">
    <property type="component" value="Unassembled WGS sequence"/>
</dbReference>